<dbReference type="Pfam" id="PF02841">
    <property type="entry name" value="GBP_C"/>
    <property type="match status" value="1"/>
</dbReference>
<name>A0A8B7XU08_ACAPL</name>
<dbReference type="SUPFAM" id="SSF48340">
    <property type="entry name" value="Interferon-induced guanylate-binding protein 1 (GBP1), C-terminal domain"/>
    <property type="match status" value="1"/>
</dbReference>
<comment type="similarity">
    <text evidence="4">Belongs to the TRAFAC class dynamin-like GTPase superfamily. GB1/RHD3 GTPase family.</text>
</comment>
<dbReference type="OrthoDB" id="2135133at2759"/>
<feature type="signal peptide" evidence="6">
    <location>
        <begin position="1"/>
        <end position="26"/>
    </location>
</feature>
<keyword evidence="2" id="KW-0378">Hydrolase</keyword>
<organism evidence="8 9">
    <name type="scientific">Acanthaster planci</name>
    <name type="common">Crown-of-thorns starfish</name>
    <dbReference type="NCBI Taxonomy" id="133434"/>
    <lineage>
        <taxon>Eukaryota</taxon>
        <taxon>Metazoa</taxon>
        <taxon>Echinodermata</taxon>
        <taxon>Eleutherozoa</taxon>
        <taxon>Asterozoa</taxon>
        <taxon>Asteroidea</taxon>
        <taxon>Valvatacea</taxon>
        <taxon>Valvatida</taxon>
        <taxon>Acanthasteridae</taxon>
        <taxon>Acanthaster</taxon>
    </lineage>
</organism>
<feature type="domain" description="GB1/RHD3-type G" evidence="7">
    <location>
        <begin position="113"/>
        <end position="227"/>
    </location>
</feature>
<evidence type="ECO:0000256" key="5">
    <source>
        <dbReference type="SAM" id="MobiDB-lite"/>
    </source>
</evidence>
<dbReference type="Proteomes" id="UP000694845">
    <property type="component" value="Unplaced"/>
</dbReference>
<evidence type="ECO:0000256" key="4">
    <source>
        <dbReference type="PROSITE-ProRule" id="PRU01052"/>
    </source>
</evidence>
<dbReference type="InterPro" id="IPR027417">
    <property type="entry name" value="P-loop_NTPase"/>
</dbReference>
<evidence type="ECO:0000256" key="1">
    <source>
        <dbReference type="ARBA" id="ARBA00022741"/>
    </source>
</evidence>
<evidence type="ECO:0000259" key="7">
    <source>
        <dbReference type="PROSITE" id="PS51715"/>
    </source>
</evidence>
<evidence type="ECO:0000256" key="2">
    <source>
        <dbReference type="ARBA" id="ARBA00022801"/>
    </source>
</evidence>
<keyword evidence="8" id="KW-1185">Reference proteome</keyword>
<dbReference type="InterPro" id="IPR036543">
    <property type="entry name" value="Guanylate-bd_C_sf"/>
</dbReference>
<dbReference type="Gene3D" id="3.40.50.300">
    <property type="entry name" value="P-loop containing nucleotide triphosphate hydrolases"/>
    <property type="match status" value="1"/>
</dbReference>
<feature type="region of interest" description="Disordered" evidence="5">
    <location>
        <begin position="44"/>
        <end position="86"/>
    </location>
</feature>
<evidence type="ECO:0000313" key="9">
    <source>
        <dbReference type="RefSeq" id="XP_022084338.1"/>
    </source>
</evidence>
<feature type="chain" id="PRO_5034761488" evidence="6">
    <location>
        <begin position="27"/>
        <end position="833"/>
    </location>
</feature>
<dbReference type="AlphaFoldDB" id="A0A8B7XU08"/>
<accession>A0A8B7XU08</accession>
<dbReference type="GeneID" id="110975829"/>
<gene>
    <name evidence="9" type="primary">LOC110975829</name>
</gene>
<feature type="compositionally biased region" description="Low complexity" evidence="5">
    <location>
        <begin position="75"/>
        <end position="86"/>
    </location>
</feature>
<evidence type="ECO:0000313" key="8">
    <source>
        <dbReference type="Proteomes" id="UP000694845"/>
    </source>
</evidence>
<sequence length="833" mass="94334">MAALGAVTLLVRIVIMNLMLIAESRGNDASRPQSKGGEICQLSQNEDGRAEPEGRQATCRPAPGSTHDSTQTASLQPLLPPLQDRPMQLVRPDPSHKKMEIVEESIQSLLRLSNPVAVVAVVGKYHSGKSFLLNQLMGKQGNFGFTVGPSLRPQTMGIWMWGMPTTMTLSSGIDVSVIFLDTEGFAANNVSETYDAKVFAVAALLSSFLIYNSVKVIDQADLDYLELLSRRTQLFALRSQLSRAKWAQDFNHDLLSFPPLLWVVQDFVQVTGNDEPTPLEWLTEMMKSSAWESENHRVSLLDIFQDVDCHTLFFPATKKEILQDLSLAREEDLTAEYKVERNRLINILRQGIIPKEKNGRPITGAELASLIEVLVTAANEGSLSQIPSRWSAFIQSMEQSAVQDCLKFYDTEMVVLHQQYEMGPIDETELQLWHETAASKTDKLLQQVLFGLDDVLTGATQELRGQIREKYHRTMDMNEKKIKLRCSEVQHRTELDGESRLSELPLPVRTSELKTSYAKIKEDCIGSYTRTLDRLQRSMPFQKFLDQLKTSLDNIRDSFLLKNTQLLENVLDQSTQRALEEFNSLMQNPHQEPRSPKTMTRCSEDAAQKALSLFVQEAVVAAEEASYKAHQALLKTGIVEAEKEHEKRNNLLLKVRCEKEVNGLAQTMRDNTDSTQLPLPVNDTDLDHRLTQEATRAKSLFKELLDDFSSLPAYDDCLMQLQRLIHAVCGQRRQENMEAYSKEVEVPLQSAKKVALLSADRYDTVFSLTTFIREVCMLNLDEGKPKHWPADLKVNIVDLFMNSDPDIRRVIKAREGLWSTVVGFVQWIIWIFS</sequence>
<evidence type="ECO:0000256" key="3">
    <source>
        <dbReference type="ARBA" id="ARBA00023134"/>
    </source>
</evidence>
<dbReference type="InterPro" id="IPR015894">
    <property type="entry name" value="Guanylate-bd_N"/>
</dbReference>
<dbReference type="SUPFAM" id="SSF52540">
    <property type="entry name" value="P-loop containing nucleoside triphosphate hydrolases"/>
    <property type="match status" value="1"/>
</dbReference>
<protein>
    <submittedName>
        <fullName evidence="9">Guanylate-binding protein 4-like isoform X1</fullName>
    </submittedName>
</protein>
<dbReference type="CDD" id="cd01851">
    <property type="entry name" value="GBP"/>
    <property type="match status" value="1"/>
</dbReference>
<proteinExistence type="inferred from homology"/>
<dbReference type="PROSITE" id="PS51715">
    <property type="entry name" value="G_GB1_RHD3"/>
    <property type="match status" value="1"/>
</dbReference>
<evidence type="ECO:0000256" key="6">
    <source>
        <dbReference type="SAM" id="SignalP"/>
    </source>
</evidence>
<reference evidence="9" key="1">
    <citation type="submission" date="2025-08" db="UniProtKB">
        <authorList>
            <consortium name="RefSeq"/>
        </authorList>
    </citation>
    <scope>IDENTIFICATION</scope>
</reference>
<dbReference type="PANTHER" id="PTHR10751">
    <property type="entry name" value="GUANYLATE BINDING PROTEIN"/>
    <property type="match status" value="1"/>
</dbReference>
<dbReference type="GO" id="GO:0003924">
    <property type="term" value="F:GTPase activity"/>
    <property type="evidence" value="ECO:0007669"/>
    <property type="project" value="InterPro"/>
</dbReference>
<keyword evidence="1" id="KW-0547">Nucleotide-binding</keyword>
<dbReference type="InterPro" id="IPR030386">
    <property type="entry name" value="G_GB1_RHD3_dom"/>
</dbReference>
<dbReference type="Gene3D" id="1.20.1000.10">
    <property type="entry name" value="Guanylate-binding protein, C-terminal domain"/>
    <property type="match status" value="1"/>
</dbReference>
<dbReference type="GO" id="GO:0005525">
    <property type="term" value="F:GTP binding"/>
    <property type="evidence" value="ECO:0007669"/>
    <property type="project" value="UniProtKB-KW"/>
</dbReference>
<keyword evidence="6" id="KW-0732">Signal</keyword>
<dbReference type="RefSeq" id="XP_022084338.1">
    <property type="nucleotide sequence ID" value="XM_022228646.1"/>
</dbReference>
<keyword evidence="3" id="KW-0342">GTP-binding</keyword>
<dbReference type="KEGG" id="aplc:110975829"/>
<dbReference type="Pfam" id="PF02263">
    <property type="entry name" value="GBP"/>
    <property type="match status" value="1"/>
</dbReference>
<dbReference type="InterPro" id="IPR003191">
    <property type="entry name" value="Guanylate-bd/ATL_C"/>
</dbReference>